<dbReference type="HOGENOM" id="CLU_2545731_0_0_1"/>
<protein>
    <submittedName>
        <fullName evidence="2">Uncharacterized protein</fullName>
    </submittedName>
</protein>
<feature type="compositionally biased region" description="Basic and acidic residues" evidence="1">
    <location>
        <begin position="1"/>
        <end position="11"/>
    </location>
</feature>
<sequence>MQKLPKEERRALRATNKSSSYLDDKSSLPAGNLQVDRVLVCPIQGLTKTSLCSALSDVLCSDNLQANDQRDTNAESVVAEGRT</sequence>
<dbReference type="EMBL" id="GL348720">
    <property type="protein sequence ID" value="EFH39802.1"/>
    <property type="molecule type" value="Genomic_DNA"/>
</dbReference>
<evidence type="ECO:0000313" key="2">
    <source>
        <dbReference type="EMBL" id="EFH39802.1"/>
    </source>
</evidence>
<reference evidence="3" key="1">
    <citation type="journal article" date="2011" name="Nat. Genet.">
        <title>The Arabidopsis lyrata genome sequence and the basis of rapid genome size change.</title>
        <authorList>
            <person name="Hu T.T."/>
            <person name="Pattyn P."/>
            <person name="Bakker E.G."/>
            <person name="Cao J."/>
            <person name="Cheng J.-F."/>
            <person name="Clark R.M."/>
            <person name="Fahlgren N."/>
            <person name="Fawcett J.A."/>
            <person name="Grimwood J."/>
            <person name="Gundlach H."/>
            <person name="Haberer G."/>
            <person name="Hollister J.D."/>
            <person name="Ossowski S."/>
            <person name="Ottilar R.P."/>
            <person name="Salamov A.A."/>
            <person name="Schneeberger K."/>
            <person name="Spannagl M."/>
            <person name="Wang X."/>
            <person name="Yang L."/>
            <person name="Nasrallah M.E."/>
            <person name="Bergelson J."/>
            <person name="Carrington J.C."/>
            <person name="Gaut B.S."/>
            <person name="Schmutz J."/>
            <person name="Mayer K.F.X."/>
            <person name="Van de Peer Y."/>
            <person name="Grigoriev I.V."/>
            <person name="Nordborg M."/>
            <person name="Weigel D."/>
            <person name="Guo Y.-L."/>
        </authorList>
    </citation>
    <scope>NUCLEOTIDE SEQUENCE [LARGE SCALE GENOMIC DNA]</scope>
    <source>
        <strain evidence="3">cv. MN47</strain>
    </source>
</reference>
<proteinExistence type="predicted"/>
<name>D7MLG8_ARALL</name>
<dbReference type="Gramene" id="scaffold_800491.1">
    <property type="protein sequence ID" value="scaffold_800491.1"/>
    <property type="gene ID" value="scaffold_800491.1"/>
</dbReference>
<evidence type="ECO:0000256" key="1">
    <source>
        <dbReference type="SAM" id="MobiDB-lite"/>
    </source>
</evidence>
<keyword evidence="3" id="KW-1185">Reference proteome</keyword>
<dbReference type="AlphaFoldDB" id="D7MLG8"/>
<evidence type="ECO:0000313" key="3">
    <source>
        <dbReference type="Proteomes" id="UP000008694"/>
    </source>
</evidence>
<accession>D7MLG8</accession>
<dbReference type="eggNOG" id="KOG0383">
    <property type="taxonomic scope" value="Eukaryota"/>
</dbReference>
<dbReference type="Proteomes" id="UP000008694">
    <property type="component" value="Unassembled WGS sequence"/>
</dbReference>
<gene>
    <name evidence="2" type="ORF">ARALYDRAFT_917091</name>
</gene>
<dbReference type="STRING" id="81972.D7MLG8"/>
<organism evidence="3">
    <name type="scientific">Arabidopsis lyrata subsp. lyrata</name>
    <name type="common">Lyre-leaved rock-cress</name>
    <dbReference type="NCBI Taxonomy" id="81972"/>
    <lineage>
        <taxon>Eukaryota</taxon>
        <taxon>Viridiplantae</taxon>
        <taxon>Streptophyta</taxon>
        <taxon>Embryophyta</taxon>
        <taxon>Tracheophyta</taxon>
        <taxon>Spermatophyta</taxon>
        <taxon>Magnoliopsida</taxon>
        <taxon>eudicotyledons</taxon>
        <taxon>Gunneridae</taxon>
        <taxon>Pentapetalae</taxon>
        <taxon>rosids</taxon>
        <taxon>malvids</taxon>
        <taxon>Brassicales</taxon>
        <taxon>Brassicaceae</taxon>
        <taxon>Camelineae</taxon>
        <taxon>Arabidopsis</taxon>
    </lineage>
</organism>
<feature type="region of interest" description="Disordered" evidence="1">
    <location>
        <begin position="1"/>
        <end position="27"/>
    </location>
</feature>